<feature type="transmembrane region" description="Helical" evidence="1">
    <location>
        <begin position="37"/>
        <end position="55"/>
    </location>
</feature>
<dbReference type="AlphaFoldDB" id="A0A6N8JMA7"/>
<protein>
    <recommendedName>
        <fullName evidence="4">DUF4179 domain-containing protein</fullName>
    </recommendedName>
</protein>
<evidence type="ECO:0008006" key="4">
    <source>
        <dbReference type="Google" id="ProtNLM"/>
    </source>
</evidence>
<keyword evidence="1" id="KW-1133">Transmembrane helix</keyword>
<gene>
    <name evidence="2" type="ORF">GKZ27_04305</name>
</gene>
<keyword evidence="1" id="KW-0812">Transmembrane</keyword>
<name>A0A6N8JMA7_9ACTN</name>
<evidence type="ECO:0000313" key="2">
    <source>
        <dbReference type="EMBL" id="MVX60682.1"/>
    </source>
</evidence>
<reference evidence="2 3" key="1">
    <citation type="submission" date="2019-12" db="EMBL/GenBank/DDBJ databases">
        <title>Microbes associate with the intestines of laboratory mice.</title>
        <authorList>
            <person name="Navarre W."/>
            <person name="Wong E."/>
        </authorList>
    </citation>
    <scope>NUCLEOTIDE SEQUENCE [LARGE SCALE GENOMIC DNA]</scope>
    <source>
        <strain evidence="2 3">NM66_B29</strain>
    </source>
</reference>
<dbReference type="Proteomes" id="UP000463388">
    <property type="component" value="Unassembled WGS sequence"/>
</dbReference>
<sequence>MNNANRYKAMMGEVHASADLIGKVKGIPMEKTKKRGVALRLATATCAGLLGVFVVTNGVCYAATGETWVEKATVWVNGEPVEMDVQMRQEGDVTVGTVEYTMEDAAGEGGDIAMTMSAENGDFSNMAYTIKDYTAEGADAAGGATEGMVLESDDGHVLLVPGDGSQAEPIDITDQIKAQGSATGTFEMDGATYVYQVSGEPGNWHVNVQAEAAALGTSAEASPAASVEAQ</sequence>
<comment type="caution">
    <text evidence="2">The sequence shown here is derived from an EMBL/GenBank/DDBJ whole genome shotgun (WGS) entry which is preliminary data.</text>
</comment>
<dbReference type="EMBL" id="WSRR01000006">
    <property type="protein sequence ID" value="MVX60682.1"/>
    <property type="molecule type" value="Genomic_DNA"/>
</dbReference>
<evidence type="ECO:0000256" key="1">
    <source>
        <dbReference type="SAM" id="Phobius"/>
    </source>
</evidence>
<keyword evidence="1" id="KW-0472">Membrane</keyword>
<accession>A0A6N8JMA7</accession>
<proteinExistence type="predicted"/>
<dbReference type="OrthoDB" id="3176505at2"/>
<organism evidence="2 3">
    <name type="scientific">Adlercreutzia mucosicola</name>
    <dbReference type="NCBI Taxonomy" id="580026"/>
    <lineage>
        <taxon>Bacteria</taxon>
        <taxon>Bacillati</taxon>
        <taxon>Actinomycetota</taxon>
        <taxon>Coriobacteriia</taxon>
        <taxon>Eggerthellales</taxon>
        <taxon>Eggerthellaceae</taxon>
        <taxon>Adlercreutzia</taxon>
    </lineage>
</organism>
<dbReference type="RefSeq" id="WP_160345307.1">
    <property type="nucleotide sequence ID" value="NZ_WSRR01000006.1"/>
</dbReference>
<keyword evidence="3" id="KW-1185">Reference proteome</keyword>
<evidence type="ECO:0000313" key="3">
    <source>
        <dbReference type="Proteomes" id="UP000463388"/>
    </source>
</evidence>